<name>A0A0A2C6W9_PROMR</name>
<dbReference type="PANTHER" id="PTHR46039:SF5">
    <property type="entry name" value="SUCROSE-PHOSPHATE SYNTHASE 3-RELATED"/>
    <property type="match status" value="1"/>
</dbReference>
<dbReference type="NCBIfam" id="TIGR02471">
    <property type="entry name" value="sucr_syn_bact_C"/>
    <property type="match status" value="1"/>
</dbReference>
<dbReference type="InterPro" id="IPR006380">
    <property type="entry name" value="SPP-like_dom"/>
</dbReference>
<organism evidence="9 10">
    <name type="scientific">Prochlorococcus marinus str. PAC1</name>
    <dbReference type="NCBI Taxonomy" id="59924"/>
    <lineage>
        <taxon>Bacteria</taxon>
        <taxon>Bacillati</taxon>
        <taxon>Cyanobacteriota</taxon>
        <taxon>Cyanophyceae</taxon>
        <taxon>Synechococcales</taxon>
        <taxon>Prochlorococcaceae</taxon>
        <taxon>Prochlorococcus</taxon>
    </lineage>
</organism>
<evidence type="ECO:0000256" key="3">
    <source>
        <dbReference type="ARBA" id="ARBA00022676"/>
    </source>
</evidence>
<dbReference type="Proteomes" id="UP000030392">
    <property type="component" value="Unassembled WGS sequence"/>
</dbReference>
<dbReference type="Gene3D" id="3.40.50.1000">
    <property type="entry name" value="HAD superfamily/HAD-like"/>
    <property type="match status" value="1"/>
</dbReference>
<proteinExistence type="inferred from homology"/>
<evidence type="ECO:0000259" key="8">
    <source>
        <dbReference type="Pfam" id="PF05116"/>
    </source>
</evidence>
<feature type="domain" description="Sucrose synthase first GT-B" evidence="7">
    <location>
        <begin position="12"/>
        <end position="220"/>
    </location>
</feature>
<accession>A0A0A2C6W9</accession>
<evidence type="ECO:0000256" key="2">
    <source>
        <dbReference type="ARBA" id="ARBA00012536"/>
    </source>
</evidence>
<dbReference type="InterPro" id="IPR023214">
    <property type="entry name" value="HAD_sf"/>
</dbReference>
<dbReference type="InterPro" id="IPR036412">
    <property type="entry name" value="HAD-like_sf"/>
</dbReference>
<dbReference type="GO" id="GO:0046524">
    <property type="term" value="F:sucrose-phosphate synthase activity"/>
    <property type="evidence" value="ECO:0007669"/>
    <property type="project" value="UniProtKB-EC"/>
</dbReference>
<dbReference type="PANTHER" id="PTHR46039">
    <property type="entry name" value="SUCROSE-PHOSPHATE SYNTHASE 3-RELATED"/>
    <property type="match status" value="1"/>
</dbReference>
<feature type="domain" description="Glycosyl transferase family 1" evidence="6">
    <location>
        <begin position="257"/>
        <end position="425"/>
    </location>
</feature>
<dbReference type="Pfam" id="PF00534">
    <property type="entry name" value="Glycos_transf_1"/>
    <property type="match status" value="1"/>
</dbReference>
<dbReference type="Gene3D" id="3.40.50.2000">
    <property type="entry name" value="Glycogen Phosphorylase B"/>
    <property type="match status" value="2"/>
</dbReference>
<evidence type="ECO:0000256" key="4">
    <source>
        <dbReference type="ARBA" id="ARBA00022679"/>
    </source>
</evidence>
<comment type="caution">
    <text evidence="9">The sequence shown here is derived from an EMBL/GenBank/DDBJ whole genome shotgun (WGS) entry which is preliminary data.</text>
</comment>
<dbReference type="InterPro" id="IPR044161">
    <property type="entry name" value="SPS"/>
</dbReference>
<dbReference type="InterPro" id="IPR001296">
    <property type="entry name" value="Glyco_trans_1"/>
</dbReference>
<evidence type="ECO:0000259" key="7">
    <source>
        <dbReference type="Pfam" id="PF00862"/>
    </source>
</evidence>
<dbReference type="InterPro" id="IPR000368">
    <property type="entry name" value="Sucrose_synth_GT-B1"/>
</dbReference>
<dbReference type="InterPro" id="IPR012822">
    <property type="entry name" value="SucroseP_synth_GlycoTrfase_dom"/>
</dbReference>
<protein>
    <recommendedName>
        <fullName evidence="2">sucrose-phosphate synthase</fullName>
        <ecNumber evidence="2">2.4.1.14</ecNumber>
    </recommendedName>
</protein>
<evidence type="ECO:0000313" key="10">
    <source>
        <dbReference type="Proteomes" id="UP000030392"/>
    </source>
</evidence>
<dbReference type="InterPro" id="IPR012821">
    <property type="entry name" value="Sucrose_P_synth_Pase-like_dom"/>
</dbReference>
<evidence type="ECO:0000256" key="1">
    <source>
        <dbReference type="ARBA" id="ARBA00006530"/>
    </source>
</evidence>
<evidence type="ECO:0000256" key="5">
    <source>
        <dbReference type="ARBA" id="ARBA00047471"/>
    </source>
</evidence>
<comment type="similarity">
    <text evidence="1">Belongs to the glycosyltransferase 1 family.</text>
</comment>
<comment type="catalytic activity">
    <reaction evidence="5">
        <text>beta-D-fructose 6-phosphate + UDP-alpha-D-glucose = sucrose 6(F)-phosphate + UDP + H(+)</text>
        <dbReference type="Rhea" id="RHEA:22172"/>
        <dbReference type="ChEBI" id="CHEBI:15378"/>
        <dbReference type="ChEBI" id="CHEBI:57634"/>
        <dbReference type="ChEBI" id="CHEBI:57723"/>
        <dbReference type="ChEBI" id="CHEBI:58223"/>
        <dbReference type="ChEBI" id="CHEBI:58885"/>
        <dbReference type="EC" id="2.4.1.14"/>
    </reaction>
</comment>
<dbReference type="Gene3D" id="3.90.1070.10">
    <property type="match status" value="1"/>
</dbReference>
<dbReference type="Pfam" id="PF05116">
    <property type="entry name" value="S6PP"/>
    <property type="match status" value="1"/>
</dbReference>
<gene>
    <name evidence="9" type="ORF">EV03_1131</name>
</gene>
<dbReference type="SUPFAM" id="SSF56784">
    <property type="entry name" value="HAD-like"/>
    <property type="match status" value="1"/>
</dbReference>
<feature type="domain" description="Sucrose phosphatase-like" evidence="8">
    <location>
        <begin position="472"/>
        <end position="707"/>
    </location>
</feature>
<keyword evidence="4 9" id="KW-0808">Transferase</keyword>
<keyword evidence="3 9" id="KW-0328">Glycosyltransferase</keyword>
<dbReference type="Pfam" id="PF00862">
    <property type="entry name" value="GT-B_Sucrose_synth"/>
    <property type="match status" value="1"/>
</dbReference>
<reference evidence="10" key="1">
    <citation type="journal article" date="2014" name="Sci. Data">
        <title>Genomes of diverse isolates of the marine cyanobacterium Prochlorococcus.</title>
        <authorList>
            <person name="Biller S."/>
            <person name="Berube P."/>
            <person name="Thompson J."/>
            <person name="Kelly L."/>
            <person name="Roggensack S."/>
            <person name="Awad L."/>
            <person name="Roache-Johnson K."/>
            <person name="Ding H."/>
            <person name="Giovannoni S.J."/>
            <person name="Moore L.R."/>
            <person name="Chisholm S.W."/>
        </authorList>
    </citation>
    <scope>NUCLEOTIDE SEQUENCE [LARGE SCALE GENOMIC DNA]</scope>
    <source>
        <strain evidence="10">PAC1</strain>
    </source>
</reference>
<dbReference type="NCBIfam" id="TIGR02472">
    <property type="entry name" value="sucr_P_syn_N"/>
    <property type="match status" value="1"/>
</dbReference>
<evidence type="ECO:0000259" key="6">
    <source>
        <dbReference type="Pfam" id="PF00534"/>
    </source>
</evidence>
<dbReference type="EMBL" id="JNAX01000011">
    <property type="protein sequence ID" value="KGG20630.1"/>
    <property type="molecule type" value="Genomic_DNA"/>
</dbReference>
<sequence>MLRFCLGLRLLHLNLHGLIRSHDLELGRDSDTGGQTLYVLELVKGLAARPEVEKVELITRLIKDRRVSSDYSNPVEKISSCAEIIRLPFGPKRYVRKELLWPYLDDLADLIVQRLQKENKFPDWIHAHYADAGYVGALVSRRLGLPLVFTGHSLGREKLRRLLAAGIDHDQIEQTYSISKRIDAEELALAHSNLLVTSTKQESQEQYARYGRFSSKNVEIIPPGVDLNRFYSADINSKDEEKELNKLFNPFLRDLNLPPLLAISRAVRRKNIPALIEIYGRSSILQQRHNLILILGCREDSRQLEKQQREVFQQVFELVDKYNLYGKVAFPKQHKREQIPLIYRWAANRSGLFVNPALTEPFGLTLLEAAACGLPMVTTDDGGPRDILSRCENGLLVDVTDLEAFRDGLETAGSNFSLWKTWSNNGVEGVSRHFSWDAHVCNYIALMQKRLKFLAPRHWTLGNIKETTTIGQKILFFDLDNYLDQSKFLSKLRNKVENNSLNHDIQLGILTGRSIKAARYKYAETQLPKPSVWVCQAGTEIYYSDEYKSDIFWQDSITVDWNRKGVEKVLFDLKDYLELQSSEHQAPYKVSYLLKEPNDAILPLVRKRLRQSGLFASPHLKCHWYLDVVPLRASRAEAIRYLTLRWGLSLEKVLVVASQQGDAELIRGLTTSIIPFDHDSSLDGFRSQQRVFFSDAREGVLDGLKDFRFFKTR</sequence>
<evidence type="ECO:0000313" key="9">
    <source>
        <dbReference type="EMBL" id="KGG20630.1"/>
    </source>
</evidence>
<dbReference type="AlphaFoldDB" id="A0A0A2C6W9"/>
<dbReference type="EC" id="2.4.1.14" evidence="2"/>
<dbReference type="SUPFAM" id="SSF53756">
    <property type="entry name" value="UDP-Glycosyltransferase/glycogen phosphorylase"/>
    <property type="match status" value="1"/>
</dbReference>